<evidence type="ECO:0000313" key="3">
    <source>
        <dbReference type="Proteomes" id="UP000516384"/>
    </source>
</evidence>
<gene>
    <name evidence="2" type="ORF">IAQ67_28545</name>
</gene>
<feature type="coiled-coil region" evidence="1">
    <location>
        <begin position="103"/>
        <end position="155"/>
    </location>
</feature>
<name>A0A7H0YHA5_9BACL</name>
<geneLocation type="plasmid" evidence="2 3">
    <name>pPlas1</name>
</geneLocation>
<reference evidence="2 3" key="1">
    <citation type="submission" date="2020-09" db="EMBL/GenBank/DDBJ databases">
        <title>Characterization of Paenibacillus peoriae strain ZF390 with broad-spectrum antimicrobial activity as a potential biocontrol agent.</title>
        <authorList>
            <person name="Li L."/>
            <person name="Zhao Y."/>
            <person name="Li B."/>
            <person name="Xie X."/>
        </authorList>
    </citation>
    <scope>NUCLEOTIDE SEQUENCE [LARGE SCALE GENOMIC DNA]</scope>
    <source>
        <strain evidence="2 3">ZF390</strain>
        <plasmid evidence="2 3">pPlas1</plasmid>
    </source>
</reference>
<dbReference type="RefSeq" id="WP_190299770.1">
    <property type="nucleotide sequence ID" value="NZ_CP061173.1"/>
</dbReference>
<dbReference type="AlphaFoldDB" id="A0A7H0YHA5"/>
<dbReference type="EMBL" id="CP061173">
    <property type="protein sequence ID" value="QNR70463.1"/>
    <property type="molecule type" value="Genomic_DNA"/>
</dbReference>
<protein>
    <recommendedName>
        <fullName evidence="4">Myb-like domain-containing protein</fullName>
    </recommendedName>
</protein>
<organism evidence="2 3">
    <name type="scientific">Paenibacillus peoriae</name>
    <dbReference type="NCBI Taxonomy" id="59893"/>
    <lineage>
        <taxon>Bacteria</taxon>
        <taxon>Bacillati</taxon>
        <taxon>Bacillota</taxon>
        <taxon>Bacilli</taxon>
        <taxon>Bacillales</taxon>
        <taxon>Paenibacillaceae</taxon>
        <taxon>Paenibacillus</taxon>
    </lineage>
</organism>
<sequence>MPRYIWTPEEEAVVLHIMEKVILDQKGSTREAFKEAADHDELKKYNRTPGGVKYHWTNDLRKKATGRLGEWVKKIAIYRGIEYKSIPTKVKESSRRAHILQLLNMASDELDLIDEQLEAAIEKVKALGVRKLELNKNIRRLAKELEEITAAKENEPKVDVESLVELTEKEDDEATLKQIEG</sequence>
<keyword evidence="1" id="KW-0175">Coiled coil</keyword>
<accession>A0A7H0YHA5</accession>
<dbReference type="Proteomes" id="UP000516384">
    <property type="component" value="Plasmid pPlas1"/>
</dbReference>
<evidence type="ECO:0008006" key="4">
    <source>
        <dbReference type="Google" id="ProtNLM"/>
    </source>
</evidence>
<keyword evidence="2" id="KW-0614">Plasmid</keyword>
<evidence type="ECO:0000313" key="2">
    <source>
        <dbReference type="EMBL" id="QNR70463.1"/>
    </source>
</evidence>
<evidence type="ECO:0000256" key="1">
    <source>
        <dbReference type="SAM" id="Coils"/>
    </source>
</evidence>
<proteinExistence type="predicted"/>